<reference evidence="1" key="2">
    <citation type="submission" date="2021-04" db="EMBL/GenBank/DDBJ databases">
        <authorList>
            <person name="Gilroy R."/>
        </authorList>
    </citation>
    <scope>NUCLEOTIDE SEQUENCE</scope>
    <source>
        <strain evidence="1">5032</strain>
    </source>
</reference>
<proteinExistence type="predicted"/>
<protein>
    <submittedName>
        <fullName evidence="1">Uncharacterized protein</fullName>
    </submittedName>
</protein>
<reference evidence="1" key="1">
    <citation type="journal article" date="2021" name="PeerJ">
        <title>Extensive microbial diversity within the chicken gut microbiome revealed by metagenomics and culture.</title>
        <authorList>
            <person name="Gilroy R."/>
            <person name="Ravi A."/>
            <person name="Getino M."/>
            <person name="Pursley I."/>
            <person name="Horton D.L."/>
            <person name="Alikhan N.F."/>
            <person name="Baker D."/>
            <person name="Gharbi K."/>
            <person name="Hall N."/>
            <person name="Watson M."/>
            <person name="Adriaenssens E.M."/>
            <person name="Foster-Nyarko E."/>
            <person name="Jarju S."/>
            <person name="Secka A."/>
            <person name="Antonio M."/>
            <person name="Oren A."/>
            <person name="Chaudhuri R.R."/>
            <person name="La Ragione R."/>
            <person name="Hildebrand F."/>
            <person name="Pallen M.J."/>
        </authorList>
    </citation>
    <scope>NUCLEOTIDE SEQUENCE</scope>
    <source>
        <strain evidence="1">5032</strain>
    </source>
</reference>
<evidence type="ECO:0000313" key="2">
    <source>
        <dbReference type="Proteomes" id="UP000823821"/>
    </source>
</evidence>
<comment type="caution">
    <text evidence="1">The sequence shown here is derived from an EMBL/GenBank/DDBJ whole genome shotgun (WGS) entry which is preliminary data.</text>
</comment>
<dbReference type="Proteomes" id="UP000823821">
    <property type="component" value="Unassembled WGS sequence"/>
</dbReference>
<organism evidence="1 2">
    <name type="scientific">Candidatus Desulfovibrio intestinavium</name>
    <dbReference type="NCBI Taxonomy" id="2838534"/>
    <lineage>
        <taxon>Bacteria</taxon>
        <taxon>Pseudomonadati</taxon>
        <taxon>Thermodesulfobacteriota</taxon>
        <taxon>Desulfovibrionia</taxon>
        <taxon>Desulfovibrionales</taxon>
        <taxon>Desulfovibrionaceae</taxon>
        <taxon>Desulfovibrio</taxon>
    </lineage>
</organism>
<sequence>MNTLSPKNENYGFYGTMSRNGCADTAWEIAMTLIAEDTGAEPEEVRAFLDSNWGRHFADTVYDCLDRYPLQRAIETAIEIWNGWKLSRRVRRELDIPTPMRYLAGMVYTAAIYADVI</sequence>
<gene>
    <name evidence="1" type="ORF">H9784_10275</name>
</gene>
<evidence type="ECO:0000313" key="1">
    <source>
        <dbReference type="EMBL" id="HJA79930.1"/>
    </source>
</evidence>
<name>A0A9D2HPQ4_9BACT</name>
<dbReference type="EMBL" id="DWZD01000053">
    <property type="protein sequence ID" value="HJA79930.1"/>
    <property type="molecule type" value="Genomic_DNA"/>
</dbReference>
<accession>A0A9D2HPQ4</accession>
<dbReference type="AlphaFoldDB" id="A0A9D2HPQ4"/>